<accession>A0ABU9YKP7</accession>
<dbReference type="InterPro" id="IPR058163">
    <property type="entry name" value="LysR-type_TF_proteobact-type"/>
</dbReference>
<protein>
    <submittedName>
        <fullName evidence="6">LysR substrate-binding domain-containing protein</fullName>
    </submittedName>
</protein>
<keyword evidence="2" id="KW-0805">Transcription regulation</keyword>
<evidence type="ECO:0000256" key="1">
    <source>
        <dbReference type="ARBA" id="ARBA00009437"/>
    </source>
</evidence>
<dbReference type="SUPFAM" id="SSF46785">
    <property type="entry name" value="Winged helix' DNA-binding domain"/>
    <property type="match status" value="1"/>
</dbReference>
<keyword evidence="7" id="KW-1185">Reference proteome</keyword>
<organism evidence="6 7">
    <name type="scientific">Tistrella arctica</name>
    <dbReference type="NCBI Taxonomy" id="3133430"/>
    <lineage>
        <taxon>Bacteria</taxon>
        <taxon>Pseudomonadati</taxon>
        <taxon>Pseudomonadota</taxon>
        <taxon>Alphaproteobacteria</taxon>
        <taxon>Geminicoccales</taxon>
        <taxon>Geminicoccaceae</taxon>
        <taxon>Tistrella</taxon>
    </lineage>
</organism>
<dbReference type="InterPro" id="IPR036388">
    <property type="entry name" value="WH-like_DNA-bd_sf"/>
</dbReference>
<dbReference type="InterPro" id="IPR036390">
    <property type="entry name" value="WH_DNA-bd_sf"/>
</dbReference>
<dbReference type="PANTHER" id="PTHR30537">
    <property type="entry name" value="HTH-TYPE TRANSCRIPTIONAL REGULATOR"/>
    <property type="match status" value="1"/>
</dbReference>
<comment type="caution">
    <text evidence="6">The sequence shown here is derived from an EMBL/GenBank/DDBJ whole genome shotgun (WGS) entry which is preliminary data.</text>
</comment>
<proteinExistence type="inferred from homology"/>
<dbReference type="PANTHER" id="PTHR30537:SF5">
    <property type="entry name" value="HTH-TYPE TRANSCRIPTIONAL ACTIVATOR TTDR-RELATED"/>
    <property type="match status" value="1"/>
</dbReference>
<keyword evidence="4" id="KW-0804">Transcription</keyword>
<dbReference type="EMBL" id="JBBKTW010000004">
    <property type="protein sequence ID" value="MEN2989348.1"/>
    <property type="molecule type" value="Genomic_DNA"/>
</dbReference>
<keyword evidence="3" id="KW-0238">DNA-binding</keyword>
<name>A0ABU9YKP7_9PROT</name>
<dbReference type="InterPro" id="IPR000847">
    <property type="entry name" value="LysR_HTH_N"/>
</dbReference>
<evidence type="ECO:0000313" key="7">
    <source>
        <dbReference type="Proteomes" id="UP001413721"/>
    </source>
</evidence>
<evidence type="ECO:0000256" key="2">
    <source>
        <dbReference type="ARBA" id="ARBA00023015"/>
    </source>
</evidence>
<dbReference type="Pfam" id="PF00126">
    <property type="entry name" value="HTH_1"/>
    <property type="match status" value="1"/>
</dbReference>
<evidence type="ECO:0000313" key="6">
    <source>
        <dbReference type="EMBL" id="MEN2989348.1"/>
    </source>
</evidence>
<comment type="similarity">
    <text evidence="1">Belongs to the LysR transcriptional regulatory family.</text>
</comment>
<dbReference type="SUPFAM" id="SSF53850">
    <property type="entry name" value="Periplasmic binding protein-like II"/>
    <property type="match status" value="1"/>
</dbReference>
<evidence type="ECO:0000256" key="3">
    <source>
        <dbReference type="ARBA" id="ARBA00023125"/>
    </source>
</evidence>
<sequence length="303" mass="32858">MARQGLIELEAVLAIAARGSFRAAALDLGLSTTALSNLIGTVERQLGVRLFNRTTRSVSLTDAGRTFVEQVAPALRDIRNAMATARSQGDTPSGTLRINAFATGAREILAPLVLRFLRRHPQVHVDLVTEGRIVDIVAEGFDLGIRTAELVPSDMIAVPLGAPRSFAVVATPSYFAAHGRPRVPPDLLGHHCIRIRLPNGAPYRWHFEKDGSPVQIDVEGPITLDEATLARIAVLDGIGIGFFMEADVRDDIAAGRLERVLQDWTPPTAPLCLYYPGRKNPSAAFRAFVDMARDLGKAAMRRA</sequence>
<evidence type="ECO:0000256" key="4">
    <source>
        <dbReference type="ARBA" id="ARBA00023163"/>
    </source>
</evidence>
<dbReference type="Gene3D" id="1.10.10.10">
    <property type="entry name" value="Winged helix-like DNA-binding domain superfamily/Winged helix DNA-binding domain"/>
    <property type="match status" value="1"/>
</dbReference>
<dbReference type="Gene3D" id="3.40.190.290">
    <property type="match status" value="1"/>
</dbReference>
<dbReference type="InterPro" id="IPR005119">
    <property type="entry name" value="LysR_subst-bd"/>
</dbReference>
<dbReference type="CDD" id="cd08474">
    <property type="entry name" value="PBP2_CrgA_like_5"/>
    <property type="match status" value="1"/>
</dbReference>
<feature type="domain" description="HTH lysR-type" evidence="5">
    <location>
        <begin position="9"/>
        <end position="61"/>
    </location>
</feature>
<reference evidence="6 7" key="1">
    <citation type="submission" date="2024-03" db="EMBL/GenBank/DDBJ databases">
        <title>High-quality draft genome sequencing of Tistrella sp. BH-R2-4.</title>
        <authorList>
            <person name="Dong C."/>
        </authorList>
    </citation>
    <scope>NUCLEOTIDE SEQUENCE [LARGE SCALE GENOMIC DNA]</scope>
    <source>
        <strain evidence="6 7">BH-R2-4</strain>
    </source>
</reference>
<evidence type="ECO:0000259" key="5">
    <source>
        <dbReference type="PROSITE" id="PS50931"/>
    </source>
</evidence>
<gene>
    <name evidence="6" type="ORF">WG926_13625</name>
</gene>
<dbReference type="RefSeq" id="WP_345934086.1">
    <property type="nucleotide sequence ID" value="NZ_JBBKTV010000006.1"/>
</dbReference>
<dbReference type="PROSITE" id="PS50931">
    <property type="entry name" value="HTH_LYSR"/>
    <property type="match status" value="1"/>
</dbReference>
<dbReference type="Pfam" id="PF03466">
    <property type="entry name" value="LysR_substrate"/>
    <property type="match status" value="1"/>
</dbReference>
<dbReference type="Proteomes" id="UP001413721">
    <property type="component" value="Unassembled WGS sequence"/>
</dbReference>